<dbReference type="AlphaFoldDB" id="A0ABD0NWN6"/>
<keyword evidence="3" id="KW-1185">Reference proteome</keyword>
<organism evidence="2 3">
    <name type="scientific">Cirrhinus mrigala</name>
    <name type="common">Mrigala</name>
    <dbReference type="NCBI Taxonomy" id="683832"/>
    <lineage>
        <taxon>Eukaryota</taxon>
        <taxon>Metazoa</taxon>
        <taxon>Chordata</taxon>
        <taxon>Craniata</taxon>
        <taxon>Vertebrata</taxon>
        <taxon>Euteleostomi</taxon>
        <taxon>Actinopterygii</taxon>
        <taxon>Neopterygii</taxon>
        <taxon>Teleostei</taxon>
        <taxon>Ostariophysi</taxon>
        <taxon>Cypriniformes</taxon>
        <taxon>Cyprinidae</taxon>
        <taxon>Labeoninae</taxon>
        <taxon>Labeonini</taxon>
        <taxon>Cirrhinus</taxon>
    </lineage>
</organism>
<sequence length="97" mass="11309">AILHNLSVITEGDAYNNPRNEPDGMHLEKRGFQQARQYEDGPRNFQEPRQYGDDPRIETRCYEDDYEDESNRFDGYPSGPQEARPYANDPRGIQKTT</sequence>
<evidence type="ECO:0000313" key="3">
    <source>
        <dbReference type="Proteomes" id="UP001529510"/>
    </source>
</evidence>
<feature type="compositionally biased region" description="Basic and acidic residues" evidence="1">
    <location>
        <begin position="20"/>
        <end position="42"/>
    </location>
</feature>
<feature type="non-terminal residue" evidence="2">
    <location>
        <position position="97"/>
    </location>
</feature>
<evidence type="ECO:0000313" key="2">
    <source>
        <dbReference type="EMBL" id="KAL0166298.1"/>
    </source>
</evidence>
<feature type="region of interest" description="Disordered" evidence="1">
    <location>
        <begin position="1"/>
        <end position="97"/>
    </location>
</feature>
<proteinExistence type="predicted"/>
<gene>
    <name evidence="2" type="ORF">M9458_038142</name>
</gene>
<comment type="caution">
    <text evidence="2">The sequence shown here is derived from an EMBL/GenBank/DDBJ whole genome shotgun (WGS) entry which is preliminary data.</text>
</comment>
<protein>
    <submittedName>
        <fullName evidence="2">Uncharacterized protein</fullName>
    </submittedName>
</protein>
<reference evidence="2 3" key="1">
    <citation type="submission" date="2024-05" db="EMBL/GenBank/DDBJ databases">
        <title>Genome sequencing and assembly of Indian major carp, Cirrhinus mrigala (Hamilton, 1822).</title>
        <authorList>
            <person name="Mohindra V."/>
            <person name="Chowdhury L.M."/>
            <person name="Lal K."/>
            <person name="Jena J.K."/>
        </authorList>
    </citation>
    <scope>NUCLEOTIDE SEQUENCE [LARGE SCALE GENOMIC DNA]</scope>
    <source>
        <strain evidence="2">CM1030</strain>
        <tissue evidence="2">Blood</tissue>
    </source>
</reference>
<dbReference type="Proteomes" id="UP001529510">
    <property type="component" value="Unassembled WGS sequence"/>
</dbReference>
<accession>A0ABD0NWN6</accession>
<feature type="non-terminal residue" evidence="2">
    <location>
        <position position="1"/>
    </location>
</feature>
<evidence type="ECO:0000256" key="1">
    <source>
        <dbReference type="SAM" id="MobiDB-lite"/>
    </source>
</evidence>
<name>A0ABD0NWN6_CIRMR</name>
<dbReference type="EMBL" id="JAMKFB020000019">
    <property type="protein sequence ID" value="KAL0166298.1"/>
    <property type="molecule type" value="Genomic_DNA"/>
</dbReference>
<feature type="compositionally biased region" description="Basic and acidic residues" evidence="1">
    <location>
        <begin position="50"/>
        <end position="63"/>
    </location>
</feature>